<reference evidence="1 2" key="1">
    <citation type="submission" date="2012-04" db="EMBL/GenBank/DDBJ databases">
        <authorList>
            <person name="Harkins D.M."/>
            <person name="Madupu R."/>
            <person name="Durkin A.S."/>
            <person name="Torralba M."/>
            <person name="Methe B."/>
            <person name="Sutton G.G."/>
            <person name="Nelson K.E."/>
        </authorList>
    </citation>
    <scope>NUCLEOTIDE SEQUENCE [LARGE SCALE GENOMIC DNA]</scope>
    <source>
        <strain evidence="1 2">HK411</strain>
    </source>
</reference>
<proteinExistence type="predicted"/>
<name>I2NKQ9_9PAST</name>
<protein>
    <submittedName>
        <fullName evidence="1">Uncharacterized protein</fullName>
    </submittedName>
</protein>
<sequence>MTNYGMSMNYQHYSLPNLQRKMIASEIPVKYLRYKRSYKCTLHSAIFVKKLPVDQNCLLFIEPQSKFFHQEMEDNQQDFPSISNLMIYPDESFARSRYKSNQGRFIPMSPDWDYAINPNCYNGDNPFFHVDFGFHLFEFVDNTLDTAKYGIKVFKEVLLNNKVYKPLESIKCGNMFDRSFERHSNIYKDRRIACLMPPTIYFYDEKTSRSIITPLIIDNLSGTKFRTNLANSSEKNNLHYIPSHRKIQSGEIYLDIIDVSHLPSFNEIPNL</sequence>
<dbReference type="PATRIC" id="fig|1095743.3.peg.620"/>
<organism evidence="1 2">
    <name type="scientific">Haemophilus paraphrohaemolyticus HK411</name>
    <dbReference type="NCBI Taxonomy" id="1095743"/>
    <lineage>
        <taxon>Bacteria</taxon>
        <taxon>Pseudomonadati</taxon>
        <taxon>Pseudomonadota</taxon>
        <taxon>Gammaproteobacteria</taxon>
        <taxon>Pasteurellales</taxon>
        <taxon>Pasteurellaceae</taxon>
        <taxon>Haemophilus</taxon>
    </lineage>
</organism>
<dbReference type="Proteomes" id="UP000003345">
    <property type="component" value="Unassembled WGS sequence"/>
</dbReference>
<comment type="caution">
    <text evidence="1">The sequence shown here is derived from an EMBL/GenBank/DDBJ whole genome shotgun (WGS) entry which is preliminary data.</text>
</comment>
<evidence type="ECO:0000313" key="2">
    <source>
        <dbReference type="Proteomes" id="UP000003345"/>
    </source>
</evidence>
<accession>I2NKQ9</accession>
<evidence type="ECO:0000313" key="1">
    <source>
        <dbReference type="EMBL" id="EIG26420.1"/>
    </source>
</evidence>
<gene>
    <name evidence="1" type="ORF">HMPREF1054_2038</name>
</gene>
<dbReference type="AlphaFoldDB" id="I2NKQ9"/>
<dbReference type="EMBL" id="AJMU01000043">
    <property type="protein sequence ID" value="EIG26420.1"/>
    <property type="molecule type" value="Genomic_DNA"/>
</dbReference>